<comment type="caution">
    <text evidence="2">The sequence shown here is derived from an EMBL/GenBank/DDBJ whole genome shotgun (WGS) entry which is preliminary data.</text>
</comment>
<organism evidence="2 3">
    <name type="scientific">Acetobacter oeni</name>
    <dbReference type="NCBI Taxonomy" id="304077"/>
    <lineage>
        <taxon>Bacteria</taxon>
        <taxon>Pseudomonadati</taxon>
        <taxon>Pseudomonadota</taxon>
        <taxon>Alphaproteobacteria</taxon>
        <taxon>Acetobacterales</taxon>
        <taxon>Acetobacteraceae</taxon>
        <taxon>Acetobacter</taxon>
    </lineage>
</organism>
<keyword evidence="3" id="KW-1185">Reference proteome</keyword>
<evidence type="ECO:0000256" key="1">
    <source>
        <dbReference type="SAM" id="MobiDB-lite"/>
    </source>
</evidence>
<evidence type="ECO:0000313" key="3">
    <source>
        <dbReference type="Proteomes" id="UP000321746"/>
    </source>
</evidence>
<reference evidence="2 3" key="1">
    <citation type="submission" date="2019-07" db="EMBL/GenBank/DDBJ databases">
        <title>Whole genome shotgun sequence of Acetobacter oeni NBRC 105207.</title>
        <authorList>
            <person name="Hosoyama A."/>
            <person name="Uohara A."/>
            <person name="Ohji S."/>
            <person name="Ichikawa N."/>
        </authorList>
    </citation>
    <scope>NUCLEOTIDE SEQUENCE [LARGE SCALE GENOMIC DNA]</scope>
    <source>
        <strain evidence="2 3">NBRC 105207</strain>
    </source>
</reference>
<feature type="region of interest" description="Disordered" evidence="1">
    <location>
        <begin position="402"/>
        <end position="431"/>
    </location>
</feature>
<dbReference type="EMBL" id="BJYG01000017">
    <property type="protein sequence ID" value="GEN63229.1"/>
    <property type="molecule type" value="Genomic_DNA"/>
</dbReference>
<name>A0A511XJX1_9PROT</name>
<proteinExistence type="predicted"/>
<dbReference type="RefSeq" id="WP_146887604.1">
    <property type="nucleotide sequence ID" value="NZ_BJYG01000017.1"/>
</dbReference>
<dbReference type="OrthoDB" id="7218366at2"/>
<accession>A0A511XJX1</accession>
<evidence type="ECO:0000313" key="2">
    <source>
        <dbReference type="EMBL" id="GEN63229.1"/>
    </source>
</evidence>
<gene>
    <name evidence="2" type="ORF">AOE01nite_14530</name>
</gene>
<dbReference type="Proteomes" id="UP000321746">
    <property type="component" value="Unassembled WGS sequence"/>
</dbReference>
<protein>
    <submittedName>
        <fullName evidence="2">Uncharacterized protein</fullName>
    </submittedName>
</protein>
<sequence length="431" mass="47011">MLSASFLTDVSDSDRAISVAGPGTAPVDLLFRPLWPLIVPTTQWRGSLKEARAHIPDTLTTPLTIWILDCCPDADLVMRLIASGDGGTLPDRDPLAEPEWADPVQRAGELLRARAADVLSRPVPAPVLEEMADTAGMKTSEICGLLPSLAVIFAEASLLLPRGSSPVPTVVDRDELLTTLTRIARAGLTAWAFAMPLLLASRNEIDVVLPAARAVALSFAEKGRYVGVCDDALAEIFPLFEARCETVVRELQGEVALSRKTRRTTLWLDVPDLATVLSLVNFANRCSVHMLAAAKLKTAAARASRLQFDLVTAEDLLVSWPRSSWPDSLMVAFERGNRRLRNLATIGGALSRPADYRAGPERMAAYFLEDTHLGLSLVERMRTAESLVDSSQPSSLLSDYLAMLPPPADERPTERRKRRDASVGLQPWQHL</sequence>
<dbReference type="AlphaFoldDB" id="A0A511XJX1"/>